<dbReference type="Pfam" id="PF00581">
    <property type="entry name" value="Rhodanese"/>
    <property type="match status" value="1"/>
</dbReference>
<feature type="region of interest" description="Disordered" evidence="3">
    <location>
        <begin position="34"/>
        <end position="85"/>
    </location>
</feature>
<dbReference type="InterPro" id="IPR036873">
    <property type="entry name" value="Rhodanese-like_dom_sf"/>
</dbReference>
<feature type="domain" description="Rhodanese" evidence="4">
    <location>
        <begin position="79"/>
        <end position="140"/>
    </location>
</feature>
<gene>
    <name evidence="5" type="ORF">B7R25_11310</name>
</gene>
<accession>A0A3E0W9F9</accession>
<proteinExistence type="predicted"/>
<evidence type="ECO:0000256" key="2">
    <source>
        <dbReference type="ARBA" id="ARBA00022737"/>
    </source>
</evidence>
<dbReference type="CDD" id="cd01448">
    <property type="entry name" value="TST_Repeat_1"/>
    <property type="match status" value="1"/>
</dbReference>
<feature type="compositionally biased region" description="Gly residues" evidence="3">
    <location>
        <begin position="38"/>
        <end position="47"/>
    </location>
</feature>
<dbReference type="OrthoDB" id="9770030at2"/>
<evidence type="ECO:0000259" key="4">
    <source>
        <dbReference type="PROSITE" id="PS50206"/>
    </source>
</evidence>
<dbReference type="InterPro" id="IPR001763">
    <property type="entry name" value="Rhodanese-like_dom"/>
</dbReference>
<evidence type="ECO:0000256" key="1">
    <source>
        <dbReference type="ARBA" id="ARBA00022679"/>
    </source>
</evidence>
<dbReference type="SMART" id="SM00450">
    <property type="entry name" value="RHOD"/>
    <property type="match status" value="1"/>
</dbReference>
<dbReference type="PANTHER" id="PTHR11364:SF27">
    <property type="entry name" value="SULFURTRANSFERASE"/>
    <property type="match status" value="1"/>
</dbReference>
<dbReference type="Proteomes" id="UP000257080">
    <property type="component" value="Unassembled WGS sequence"/>
</dbReference>
<name>A0A3E0W9F9_9MICO</name>
<dbReference type="SUPFAM" id="SSF52821">
    <property type="entry name" value="Rhodanese/Cell cycle control phosphatase"/>
    <property type="match status" value="1"/>
</dbReference>
<dbReference type="GO" id="GO:0004792">
    <property type="term" value="F:thiosulfate-cyanide sulfurtransferase activity"/>
    <property type="evidence" value="ECO:0007669"/>
    <property type="project" value="TreeGrafter"/>
</dbReference>
<dbReference type="AlphaFoldDB" id="A0A3E0W9F9"/>
<dbReference type="InterPro" id="IPR045078">
    <property type="entry name" value="TST/MPST-like"/>
</dbReference>
<dbReference type="Gene3D" id="3.40.250.10">
    <property type="entry name" value="Rhodanese-like domain"/>
    <property type="match status" value="1"/>
</dbReference>
<feature type="compositionally biased region" description="Basic and acidic residues" evidence="3">
    <location>
        <begin position="66"/>
        <end position="84"/>
    </location>
</feature>
<comment type="caution">
    <text evidence="5">The sequence shown here is derived from an EMBL/GenBank/DDBJ whole genome shotgun (WGS) entry which is preliminary data.</text>
</comment>
<evidence type="ECO:0000313" key="5">
    <source>
        <dbReference type="EMBL" id="RFA26335.1"/>
    </source>
</evidence>
<keyword evidence="1" id="KW-0808">Transferase</keyword>
<dbReference type="RefSeq" id="WP_116419069.1">
    <property type="nucleotide sequence ID" value="NZ_NBXC01000021.1"/>
</dbReference>
<dbReference type="PANTHER" id="PTHR11364">
    <property type="entry name" value="THIOSULFATE SULFERTANSFERASE"/>
    <property type="match status" value="1"/>
</dbReference>
<dbReference type="PROSITE" id="PS50206">
    <property type="entry name" value="RHODANESE_3"/>
    <property type="match status" value="1"/>
</dbReference>
<evidence type="ECO:0000313" key="6">
    <source>
        <dbReference type="Proteomes" id="UP000257080"/>
    </source>
</evidence>
<dbReference type="EMBL" id="NBXE01000026">
    <property type="protein sequence ID" value="RFA26335.1"/>
    <property type="molecule type" value="Genomic_DNA"/>
</dbReference>
<reference evidence="5 6" key="1">
    <citation type="submission" date="2017-04" db="EMBL/GenBank/DDBJ databases">
        <title>Comparative genome analysis of Subtercola boreus.</title>
        <authorList>
            <person name="Cho Y.-J."/>
            <person name="Cho A."/>
            <person name="Kim O.-S."/>
            <person name="Lee J.-I."/>
        </authorList>
    </citation>
    <scope>NUCLEOTIDE SEQUENCE [LARGE SCALE GENOMIC DNA]</scope>
    <source>
        <strain evidence="5 6">P28004</strain>
    </source>
</reference>
<keyword evidence="2" id="KW-0677">Repeat</keyword>
<evidence type="ECO:0000256" key="3">
    <source>
        <dbReference type="SAM" id="MobiDB-lite"/>
    </source>
</evidence>
<protein>
    <recommendedName>
        <fullName evidence="4">Rhodanese domain-containing protein</fullName>
    </recommendedName>
</protein>
<sequence length="145" mass="15730">MITSHAPFVVSPTVSTQWLCDHLGSDTMVVLDASAPRNGGGRSGGGEPSRIPTARVADFDLGAPDPAKREPVSPAAKHDFERAAARHGISGETTVVVYDRSTGDAASQLRWLFHSFGFERVSVLDGGFDKWNREDRPVEGRMPRR</sequence>
<organism evidence="5 6">
    <name type="scientific">Subtercola boreus</name>
    <dbReference type="NCBI Taxonomy" id="120213"/>
    <lineage>
        <taxon>Bacteria</taxon>
        <taxon>Bacillati</taxon>
        <taxon>Actinomycetota</taxon>
        <taxon>Actinomycetes</taxon>
        <taxon>Micrococcales</taxon>
        <taxon>Microbacteriaceae</taxon>
        <taxon>Subtercola</taxon>
    </lineage>
</organism>